<dbReference type="Gene3D" id="3.40.50.850">
    <property type="entry name" value="Isochorismatase-like"/>
    <property type="match status" value="1"/>
</dbReference>
<reference evidence="5" key="1">
    <citation type="submission" date="2014-11" db="EMBL/GenBank/DDBJ databases">
        <authorList>
            <person name="Otto D Thomas"/>
            <person name="Naeem Raeece"/>
        </authorList>
    </citation>
    <scope>NUCLEOTIDE SEQUENCE</scope>
</reference>
<dbReference type="InterPro" id="IPR036380">
    <property type="entry name" value="Isochorismatase-like_sf"/>
</dbReference>
<comment type="similarity">
    <text evidence="1">Belongs to the isochorismatase family.</text>
</comment>
<dbReference type="InterPro" id="IPR053844">
    <property type="entry name" value="AH_C"/>
</dbReference>
<gene>
    <name evidence="5" type="ORF">Cvel_13520</name>
</gene>
<dbReference type="AlphaFoldDB" id="A0A0G4IE83"/>
<dbReference type="Pfam" id="PF21986">
    <property type="entry name" value="AH_C"/>
    <property type="match status" value="1"/>
</dbReference>
<proteinExistence type="inferred from homology"/>
<dbReference type="InterPro" id="IPR050272">
    <property type="entry name" value="Isochorismatase-like_hydrls"/>
</dbReference>
<dbReference type="VEuPathDB" id="CryptoDB:Cvel_13520"/>
<dbReference type="GO" id="GO:0016787">
    <property type="term" value="F:hydrolase activity"/>
    <property type="evidence" value="ECO:0007669"/>
    <property type="project" value="UniProtKB-KW"/>
</dbReference>
<dbReference type="PANTHER" id="PTHR43540">
    <property type="entry name" value="PEROXYUREIDOACRYLATE/UREIDOACRYLATE AMIDOHYDROLASE-RELATED"/>
    <property type="match status" value="1"/>
</dbReference>
<evidence type="ECO:0000259" key="3">
    <source>
        <dbReference type="Pfam" id="PF00857"/>
    </source>
</evidence>
<dbReference type="Pfam" id="PF00857">
    <property type="entry name" value="Isochorismatase"/>
    <property type="match status" value="1"/>
</dbReference>
<protein>
    <submittedName>
        <fullName evidence="5">Uncharacterized protein</fullName>
    </submittedName>
</protein>
<dbReference type="SUPFAM" id="SSF52499">
    <property type="entry name" value="Isochorismatase-like hydrolases"/>
    <property type="match status" value="1"/>
</dbReference>
<feature type="domain" description="Allophanate hydrolase C-terminal" evidence="4">
    <location>
        <begin position="284"/>
        <end position="405"/>
    </location>
</feature>
<sequence length="408" mass="44430">MNSRPYDWPFDGDFSRDNTALVIIDMQNDFCSKGGYVDVLERYSEYLQKVQQTVIPNLEKLLEMARTKGLFVIHTREGHRPELADLPANKYWRSKALGAPIGERVLLRGTWGWSIIDCLTPLSIEDAPKHRETELNYGNEIVIDKPGKGSFCATDLELVLRTKGIRNLILTGVTTDVCVSTTMREANDRGFECLIVSDGTAGTIEANHDSVLSSIFEQGGVFGAVAATETVLTFLDKHLPHQCEKVPVEVRFQQPGLRGAIQHRKTAAVGQGTGAPSAEAQALLAVNGTLMRGLELNGNLLGVGARFVREDRTAAAYRLYSVKDRHPAMVRVSDGEKGVSVDLEIWSVPASGLASVLLGEPAGLCIGKVKLEGGEEVLGVVGETALVEAEGSFEISSHGGWRKYINRP</sequence>
<dbReference type="Gene3D" id="3.10.490.10">
    <property type="entry name" value="Gamma-glutamyl cyclotransferase-like"/>
    <property type="match status" value="1"/>
</dbReference>
<evidence type="ECO:0000256" key="1">
    <source>
        <dbReference type="ARBA" id="ARBA00006336"/>
    </source>
</evidence>
<organism evidence="5">
    <name type="scientific">Chromera velia CCMP2878</name>
    <dbReference type="NCBI Taxonomy" id="1169474"/>
    <lineage>
        <taxon>Eukaryota</taxon>
        <taxon>Sar</taxon>
        <taxon>Alveolata</taxon>
        <taxon>Colpodellida</taxon>
        <taxon>Chromeraceae</taxon>
        <taxon>Chromera</taxon>
    </lineage>
</organism>
<dbReference type="PANTHER" id="PTHR43540:SF9">
    <property type="entry name" value="FAMILY HYDROLASE, PUTATIVE (AFU_ORTHOLOGUE AFUA_2G08700)-RELATED"/>
    <property type="match status" value="1"/>
</dbReference>
<keyword evidence="2" id="KW-0378">Hydrolase</keyword>
<dbReference type="CDD" id="cd00431">
    <property type="entry name" value="cysteine_hydrolases"/>
    <property type="match status" value="1"/>
</dbReference>
<evidence type="ECO:0000313" key="5">
    <source>
        <dbReference type="EMBL" id="CEM55402.1"/>
    </source>
</evidence>
<evidence type="ECO:0000256" key="2">
    <source>
        <dbReference type="ARBA" id="ARBA00022801"/>
    </source>
</evidence>
<name>A0A0G4IE83_9ALVE</name>
<feature type="domain" description="Isochorismatase-like" evidence="3">
    <location>
        <begin position="19"/>
        <end position="221"/>
    </location>
</feature>
<dbReference type="InterPro" id="IPR000868">
    <property type="entry name" value="Isochorismatase-like_dom"/>
</dbReference>
<evidence type="ECO:0000259" key="4">
    <source>
        <dbReference type="Pfam" id="PF21986"/>
    </source>
</evidence>
<dbReference type="EMBL" id="CDMZ01005873">
    <property type="protein sequence ID" value="CEM55402.1"/>
    <property type="molecule type" value="Genomic_DNA"/>
</dbReference>
<accession>A0A0G4IE83</accession>